<dbReference type="InterPro" id="IPR011990">
    <property type="entry name" value="TPR-like_helical_dom_sf"/>
</dbReference>
<dbReference type="InterPro" id="IPR036322">
    <property type="entry name" value="WD40_repeat_dom_sf"/>
</dbReference>
<reference evidence="3" key="1">
    <citation type="journal article" date="2021" name="J Fungi (Basel)">
        <title>Genomic and Metabolomic Analyses of the Marine Fungus Emericellopsis cladophorae: Insights into Saltwater Adaptability Mechanisms and Its Biosynthetic Potential.</title>
        <authorList>
            <person name="Goncalves M.F.M."/>
            <person name="Hilario S."/>
            <person name="Van de Peer Y."/>
            <person name="Esteves A.C."/>
            <person name="Alves A."/>
        </authorList>
    </citation>
    <scope>NUCLEOTIDE SEQUENCE</scope>
    <source>
        <strain evidence="3">MUM 19.33</strain>
    </source>
</reference>
<sequence length="1316" mass="145721">MTDQTPSTGAGRADGSESPQLPSYAPRDEDQGSVSSRHEEDLATPLADVGRLENQVKASTARPKVDDDRHDEEDEDDEDEASKDVDEDDEDDEDEYDDEDEEPQLKYAPMTQHLRPLYRNGDATSSFLVAGDKMIAGTHNGNIHVIQLPVFQSLRVYHAHAASVTGISISPYPPPLPSDKPQVPARSATHASQERPGSQQSNAPIVSSRKPREAQQVPKTASNDIYIATSSMDGNVCVQSLVDLKDVQLRNFARPVQAVALSPEYKSDRTYISGGLGGQLILTMGGGPGRSTSTTTGGAAATASGWLGSMGLGSNTGKDTILHSGEGTISTIQWSLSGKYVVWLNEHGIKIMRSHLHLDSNHTDDAWKRIGHIDRPNTDEWETMAGVWKGRVEWIDETAFETQPVNAGSQGTPAMSKLREQATLSNKGIERLLVGWGGTVWIIHVHPTGKGTGKQAGEVIPGDAQIVKILRLDCIISGISLYTQNLMVVLAYVTADDDDEHTDDDEGAPHVKGHKSKHSSSSMGSQPSGGLPRKANHLRPELRLIDLDTSEEVSADSLSVSRYERLSARDYHLGILPPRNAAAVVSSRGVLDALGGIGSSMWNATVNPGSLFSSGASVRSRGSGEEASIMTGSARGPMRSASNQATTVHPNLVKPGSKIFIHSPYDCILATKRDLGDHFQWLLERQQYSQAWELLDEHPEIWAPASEQQTAPRGNGDEPADDESVTDSNYNKMYSSVEREKGRIGELWVQELVEEGKWLEAGKICSKVVTTPDRWEKWVWAFAGAGKFDEITNIIPTEPTTPPLPTTIYEVLLGHYIKTDKPRFRELLDRWSTELFDARTVTTALENQLKYRDVREDSVEDGEKGRDWRIVVESLARLHEAIGRYHEALKCYIKLQDADSVFRLIRDSHLAEAVVDDIPGFIGLRVSSEDLPNMSEQDLEAATAEAVALLVDEAHHGLVRPDTVVEQLQAQELHLYLYFYLRGLWKGDGLEERTGENVDRLVMDSQSLVDNYADLAVHLFAMYDRALLMEYLRTSTSYVLEKVSLAFHRGIQIFMLTVQAVQECELHSYDDELVHLYSKTGQMKRALYLIIDRLKDVHKAIEFAKEQGDDDLWDDLLNYSMDKPNFIRGLLEQAGTAVDPIKLVQRIPEGLEIEGLREGLTHMMKEHEIQYSISSGAARVLRSEVAGAQKELRTRQRKGVKFEVVVKSKKHVDMEAMEAGDDDHEKTHGVRVPEPGHCAQCHEPFTEYEMETLLGYACGHVYHVSHLLELLHDGKKADVDLGPPAEGGRYSVSMKVMRARLLRDQARDGCPLCHAA</sequence>
<dbReference type="PANTHER" id="PTHR12616">
    <property type="entry name" value="VACUOLAR PROTEIN SORTING VPS41"/>
    <property type="match status" value="1"/>
</dbReference>
<evidence type="ECO:0000256" key="1">
    <source>
        <dbReference type="SAM" id="MobiDB-lite"/>
    </source>
</evidence>
<keyword evidence="4" id="KW-1185">Reference proteome</keyword>
<evidence type="ECO:0000313" key="3">
    <source>
        <dbReference type="EMBL" id="KAI6778461.1"/>
    </source>
</evidence>
<protein>
    <submittedName>
        <fullName evidence="3">Vacuolar protein sorting-associated protein-like protein</fullName>
    </submittedName>
</protein>
<dbReference type="SUPFAM" id="SSF50978">
    <property type="entry name" value="WD40 repeat-like"/>
    <property type="match status" value="1"/>
</dbReference>
<dbReference type="GO" id="GO:0006623">
    <property type="term" value="P:protein targeting to vacuole"/>
    <property type="evidence" value="ECO:0007669"/>
    <property type="project" value="InterPro"/>
</dbReference>
<dbReference type="Gene3D" id="2.130.10.10">
    <property type="entry name" value="YVTN repeat-like/Quinoprotein amine dehydrogenase"/>
    <property type="match status" value="1"/>
</dbReference>
<dbReference type="GO" id="GO:0009267">
    <property type="term" value="P:cellular response to starvation"/>
    <property type="evidence" value="ECO:0007669"/>
    <property type="project" value="TreeGrafter"/>
</dbReference>
<feature type="compositionally biased region" description="Basic and acidic residues" evidence="1">
    <location>
        <begin position="26"/>
        <end position="41"/>
    </location>
</feature>
<dbReference type="EMBL" id="JAGIXG020000068">
    <property type="protein sequence ID" value="KAI6778461.1"/>
    <property type="molecule type" value="Genomic_DNA"/>
</dbReference>
<dbReference type="RefSeq" id="XP_051359317.1">
    <property type="nucleotide sequence ID" value="XM_051509749.1"/>
</dbReference>
<evidence type="ECO:0000259" key="2">
    <source>
        <dbReference type="Pfam" id="PF23411"/>
    </source>
</evidence>
<dbReference type="InterPro" id="IPR045111">
    <property type="entry name" value="Vps41/Vps8"/>
</dbReference>
<feature type="domain" description="Vps41 beta-propeller" evidence="2">
    <location>
        <begin position="429"/>
        <end position="588"/>
    </location>
</feature>
<accession>A0A9Q0BBA9</accession>
<dbReference type="GO" id="GO:0016236">
    <property type="term" value="P:macroautophagy"/>
    <property type="evidence" value="ECO:0007669"/>
    <property type="project" value="TreeGrafter"/>
</dbReference>
<feature type="compositionally biased region" description="Polar residues" evidence="1">
    <location>
        <begin position="189"/>
        <end position="205"/>
    </location>
</feature>
<feature type="compositionally biased region" description="Low complexity" evidence="1">
    <location>
        <begin position="519"/>
        <end position="530"/>
    </location>
</feature>
<organism evidence="3 4">
    <name type="scientific">Emericellopsis cladophorae</name>
    <dbReference type="NCBI Taxonomy" id="2686198"/>
    <lineage>
        <taxon>Eukaryota</taxon>
        <taxon>Fungi</taxon>
        <taxon>Dikarya</taxon>
        <taxon>Ascomycota</taxon>
        <taxon>Pezizomycotina</taxon>
        <taxon>Sordariomycetes</taxon>
        <taxon>Hypocreomycetidae</taxon>
        <taxon>Hypocreales</taxon>
        <taxon>Bionectriaceae</taxon>
        <taxon>Emericellopsis</taxon>
    </lineage>
</organism>
<dbReference type="GO" id="GO:0005770">
    <property type="term" value="C:late endosome"/>
    <property type="evidence" value="ECO:0007669"/>
    <property type="project" value="TreeGrafter"/>
</dbReference>
<comment type="caution">
    <text evidence="3">The sequence shown here is derived from an EMBL/GenBank/DDBJ whole genome shotgun (WGS) entry which is preliminary data.</text>
</comment>
<reference evidence="3" key="2">
    <citation type="submission" date="2022-07" db="EMBL/GenBank/DDBJ databases">
        <authorList>
            <person name="Goncalves M.F.M."/>
            <person name="Hilario S."/>
            <person name="Van De Peer Y."/>
            <person name="Esteves A.C."/>
            <person name="Alves A."/>
        </authorList>
    </citation>
    <scope>NUCLEOTIDE SEQUENCE</scope>
    <source>
        <strain evidence="3">MUM 19.33</strain>
    </source>
</reference>
<dbReference type="Pfam" id="PF23411">
    <property type="entry name" value="Beta-prop_Vps41"/>
    <property type="match status" value="2"/>
</dbReference>
<feature type="domain" description="Vps41 beta-propeller" evidence="2">
    <location>
        <begin position="225"/>
        <end position="286"/>
    </location>
</feature>
<proteinExistence type="predicted"/>
<evidence type="ECO:0000313" key="4">
    <source>
        <dbReference type="Proteomes" id="UP001055219"/>
    </source>
</evidence>
<feature type="region of interest" description="Disordered" evidence="1">
    <location>
        <begin position="1"/>
        <end position="112"/>
    </location>
</feature>
<gene>
    <name evidence="3" type="ORF">J7T54_005367</name>
</gene>
<dbReference type="InterPro" id="IPR057780">
    <property type="entry name" value="Beta-prop_Vps41"/>
</dbReference>
<dbReference type="Proteomes" id="UP001055219">
    <property type="component" value="Unassembled WGS sequence"/>
</dbReference>
<feature type="compositionally biased region" description="Acidic residues" evidence="1">
    <location>
        <begin position="69"/>
        <end position="102"/>
    </location>
</feature>
<dbReference type="InterPro" id="IPR015943">
    <property type="entry name" value="WD40/YVTN_repeat-like_dom_sf"/>
</dbReference>
<feature type="region of interest" description="Disordered" evidence="1">
    <location>
        <begin position="498"/>
        <end position="535"/>
    </location>
</feature>
<dbReference type="GO" id="GO:0034058">
    <property type="term" value="P:endosomal vesicle fusion"/>
    <property type="evidence" value="ECO:0007669"/>
    <property type="project" value="TreeGrafter"/>
</dbReference>
<dbReference type="Pfam" id="PF23556">
    <property type="entry name" value="TPR_Vps41"/>
    <property type="match status" value="1"/>
</dbReference>
<name>A0A9Q0BBA9_9HYPO</name>
<dbReference type="Gene3D" id="1.25.40.10">
    <property type="entry name" value="Tetratricopeptide repeat domain"/>
    <property type="match status" value="1"/>
</dbReference>
<feature type="region of interest" description="Disordered" evidence="1">
    <location>
        <begin position="707"/>
        <end position="728"/>
    </location>
</feature>
<dbReference type="GeneID" id="75831851"/>
<dbReference type="OrthoDB" id="244107at2759"/>
<dbReference type="GO" id="GO:0030897">
    <property type="term" value="C:HOPS complex"/>
    <property type="evidence" value="ECO:0007669"/>
    <property type="project" value="TreeGrafter"/>
</dbReference>
<dbReference type="PANTHER" id="PTHR12616:SF1">
    <property type="entry name" value="VACUOLAR PROTEIN SORTING-ASSOCIATED PROTEIN 41 HOMOLOG"/>
    <property type="match status" value="1"/>
</dbReference>
<feature type="region of interest" description="Disordered" evidence="1">
    <location>
        <begin position="168"/>
        <end position="219"/>
    </location>
</feature>